<sequence length="297" mass="31947">MQQTTGTSNQEQQLRAQLELLQNHDADSSSARDARAAPSHSPPARAANGYDELAAASHDAARALAVKSEADSHIHPDLRAAPGHGAPAPNMMPMPPQSGHSPATSPAPPQNAPIAPAPSVTSPDQGSSADGRKAKRELSQSKRAAQNRAAQRAFRQRKEGYIKKLEQQVRDYGEMEQTYKAMQTENYALREYVIHLQSRLLDIQGEFPQPPPNVNLSQPPAAQPPPAASGPEQPPGEPNNNPAAGTPLEAVAQAVAGLQEQMDEDRQAYANRAEDDTRSAEEINRQLQPEEGVTRAE</sequence>
<feature type="compositionally biased region" description="Low complexity" evidence="9">
    <location>
        <begin position="143"/>
        <end position="153"/>
    </location>
</feature>
<name>A0A9Q8QLD1_9HYPO</name>
<keyword evidence="12" id="KW-1185">Reference proteome</keyword>
<feature type="compositionally biased region" description="Low complexity" evidence="9">
    <location>
        <begin position="238"/>
        <end position="247"/>
    </location>
</feature>
<dbReference type="Gene3D" id="1.20.5.170">
    <property type="match status" value="1"/>
</dbReference>
<dbReference type="GO" id="GO:0001228">
    <property type="term" value="F:DNA-binding transcription activator activity, RNA polymerase II-specific"/>
    <property type="evidence" value="ECO:0007669"/>
    <property type="project" value="TreeGrafter"/>
</dbReference>
<proteinExistence type="inferred from homology"/>
<feature type="compositionally biased region" description="Low complexity" evidence="9">
    <location>
        <begin position="36"/>
        <end position="47"/>
    </location>
</feature>
<comment type="similarity">
    <text evidence="3">Belongs to the bZIP family.</text>
</comment>
<dbReference type="GeneID" id="72069736"/>
<dbReference type="Proteomes" id="UP000829364">
    <property type="component" value="Chromosome 7"/>
</dbReference>
<evidence type="ECO:0000256" key="6">
    <source>
        <dbReference type="ARBA" id="ARBA00023163"/>
    </source>
</evidence>
<evidence type="ECO:0000256" key="1">
    <source>
        <dbReference type="ARBA" id="ARBA00004049"/>
    </source>
</evidence>
<gene>
    <name evidence="11" type="ORF">JDV02_007788</name>
</gene>
<dbReference type="PANTHER" id="PTHR40621:SF11">
    <property type="entry name" value="TRANSCRIPTION FACTOR KAPC-RELATED"/>
    <property type="match status" value="1"/>
</dbReference>
<evidence type="ECO:0000256" key="8">
    <source>
        <dbReference type="ARBA" id="ARBA00044067"/>
    </source>
</evidence>
<dbReference type="RefSeq" id="XP_047845316.1">
    <property type="nucleotide sequence ID" value="XM_047989317.1"/>
</dbReference>
<evidence type="ECO:0000256" key="3">
    <source>
        <dbReference type="ARBA" id="ARBA00007163"/>
    </source>
</evidence>
<reference evidence="11" key="1">
    <citation type="submission" date="2021-11" db="EMBL/GenBank/DDBJ databases">
        <title>Purpureocillium_takamizusanense_genome.</title>
        <authorList>
            <person name="Nguyen N.-H."/>
        </authorList>
    </citation>
    <scope>NUCLEOTIDE SEQUENCE</scope>
    <source>
        <strain evidence="11">PT3</strain>
    </source>
</reference>
<feature type="compositionally biased region" description="Low complexity" evidence="9">
    <location>
        <begin position="54"/>
        <end position="65"/>
    </location>
</feature>
<feature type="compositionally biased region" description="Basic and acidic residues" evidence="9">
    <location>
        <begin position="68"/>
        <end position="78"/>
    </location>
</feature>
<evidence type="ECO:0000256" key="4">
    <source>
        <dbReference type="ARBA" id="ARBA00023015"/>
    </source>
</evidence>
<dbReference type="InterPro" id="IPR004827">
    <property type="entry name" value="bZIP"/>
</dbReference>
<dbReference type="GO" id="GO:0090575">
    <property type="term" value="C:RNA polymerase II transcription regulator complex"/>
    <property type="evidence" value="ECO:0007669"/>
    <property type="project" value="TreeGrafter"/>
</dbReference>
<protein>
    <recommendedName>
        <fullName evidence="8">Putative transcription factor kapC</fullName>
    </recommendedName>
</protein>
<feature type="compositionally biased region" description="Low complexity" evidence="9">
    <location>
        <begin position="80"/>
        <end position="89"/>
    </location>
</feature>
<dbReference type="KEGG" id="ptkz:JDV02_007788"/>
<evidence type="ECO:0000256" key="5">
    <source>
        <dbReference type="ARBA" id="ARBA00023125"/>
    </source>
</evidence>
<dbReference type="PANTHER" id="PTHR40621">
    <property type="entry name" value="TRANSCRIPTION FACTOR KAPC-RELATED"/>
    <property type="match status" value="1"/>
</dbReference>
<evidence type="ECO:0000313" key="11">
    <source>
        <dbReference type="EMBL" id="UNI21835.1"/>
    </source>
</evidence>
<dbReference type="SMART" id="SM00338">
    <property type="entry name" value="BRLZ"/>
    <property type="match status" value="1"/>
</dbReference>
<dbReference type="AlphaFoldDB" id="A0A9Q8QLD1"/>
<keyword evidence="4" id="KW-0805">Transcription regulation</keyword>
<dbReference type="SUPFAM" id="SSF57959">
    <property type="entry name" value="Leucine zipper domain"/>
    <property type="match status" value="1"/>
</dbReference>
<feature type="domain" description="BZIP" evidence="10">
    <location>
        <begin position="142"/>
        <end position="157"/>
    </location>
</feature>
<feature type="region of interest" description="Disordered" evidence="9">
    <location>
        <begin position="1"/>
        <end position="163"/>
    </location>
</feature>
<dbReference type="GO" id="GO:0000976">
    <property type="term" value="F:transcription cis-regulatory region binding"/>
    <property type="evidence" value="ECO:0007669"/>
    <property type="project" value="InterPro"/>
</dbReference>
<organism evidence="11 12">
    <name type="scientific">Purpureocillium takamizusanense</name>
    <dbReference type="NCBI Taxonomy" id="2060973"/>
    <lineage>
        <taxon>Eukaryota</taxon>
        <taxon>Fungi</taxon>
        <taxon>Dikarya</taxon>
        <taxon>Ascomycota</taxon>
        <taxon>Pezizomycotina</taxon>
        <taxon>Sordariomycetes</taxon>
        <taxon>Hypocreomycetidae</taxon>
        <taxon>Hypocreales</taxon>
        <taxon>Ophiocordycipitaceae</taxon>
        <taxon>Purpureocillium</taxon>
    </lineage>
</organism>
<comment type="function">
    <text evidence="1">Putative transcription factor.</text>
</comment>
<dbReference type="OrthoDB" id="2593073at2759"/>
<comment type="subcellular location">
    <subcellularLocation>
        <location evidence="2">Nucleus</location>
    </subcellularLocation>
</comment>
<keyword evidence="7" id="KW-0539">Nucleus</keyword>
<feature type="compositionally biased region" description="Polar residues" evidence="9">
    <location>
        <begin position="119"/>
        <end position="128"/>
    </location>
</feature>
<dbReference type="InterPro" id="IPR050936">
    <property type="entry name" value="AP-1-like"/>
</dbReference>
<evidence type="ECO:0000256" key="9">
    <source>
        <dbReference type="SAM" id="MobiDB-lite"/>
    </source>
</evidence>
<feature type="compositionally biased region" description="Basic and acidic residues" evidence="9">
    <location>
        <begin position="264"/>
        <end position="284"/>
    </location>
</feature>
<feature type="compositionally biased region" description="Basic and acidic residues" evidence="9">
    <location>
        <begin position="130"/>
        <end position="140"/>
    </location>
</feature>
<dbReference type="InterPro" id="IPR046347">
    <property type="entry name" value="bZIP_sf"/>
</dbReference>
<dbReference type="PROSITE" id="PS00036">
    <property type="entry name" value="BZIP_BASIC"/>
    <property type="match status" value="1"/>
</dbReference>
<feature type="compositionally biased region" description="Low complexity" evidence="9">
    <location>
        <begin position="10"/>
        <end position="21"/>
    </location>
</feature>
<evidence type="ECO:0000256" key="2">
    <source>
        <dbReference type="ARBA" id="ARBA00004123"/>
    </source>
</evidence>
<evidence type="ECO:0000313" key="12">
    <source>
        <dbReference type="Proteomes" id="UP000829364"/>
    </source>
</evidence>
<keyword evidence="5" id="KW-0238">DNA-binding</keyword>
<feature type="region of interest" description="Disordered" evidence="9">
    <location>
        <begin position="204"/>
        <end position="297"/>
    </location>
</feature>
<accession>A0A9Q8QLD1</accession>
<dbReference type="EMBL" id="CP086360">
    <property type="protein sequence ID" value="UNI21835.1"/>
    <property type="molecule type" value="Genomic_DNA"/>
</dbReference>
<evidence type="ECO:0000259" key="10">
    <source>
        <dbReference type="PROSITE" id="PS00036"/>
    </source>
</evidence>
<dbReference type="Pfam" id="PF00170">
    <property type="entry name" value="bZIP_1"/>
    <property type="match status" value="1"/>
</dbReference>
<keyword evidence="6" id="KW-0804">Transcription</keyword>
<evidence type="ECO:0000256" key="7">
    <source>
        <dbReference type="ARBA" id="ARBA00023242"/>
    </source>
</evidence>
<feature type="compositionally biased region" description="Pro residues" evidence="9">
    <location>
        <begin position="221"/>
        <end position="237"/>
    </location>
</feature>
<feature type="compositionally biased region" description="Basic and acidic residues" evidence="9">
    <location>
        <begin position="22"/>
        <end position="35"/>
    </location>
</feature>